<evidence type="ECO:0000256" key="2">
    <source>
        <dbReference type="SAM" id="SignalP"/>
    </source>
</evidence>
<accession>A0A6C0G1B1</accession>
<dbReference type="InterPro" id="IPR006059">
    <property type="entry name" value="SBP"/>
</dbReference>
<dbReference type="PANTHER" id="PTHR43649:SF12">
    <property type="entry name" value="DIACETYLCHITOBIOSE BINDING PROTEIN DASA"/>
    <property type="match status" value="1"/>
</dbReference>
<keyword evidence="4" id="KW-1185">Reference proteome</keyword>
<organism evidence="3 4">
    <name type="scientific">Paenibacillus lycopersici</name>
    <dbReference type="NCBI Taxonomy" id="2704462"/>
    <lineage>
        <taxon>Bacteria</taxon>
        <taxon>Bacillati</taxon>
        <taxon>Bacillota</taxon>
        <taxon>Bacilli</taxon>
        <taxon>Bacillales</taxon>
        <taxon>Paenibacillaceae</taxon>
        <taxon>Paenibacillus</taxon>
    </lineage>
</organism>
<gene>
    <name evidence="3" type="ORF">GXP70_10510</name>
</gene>
<feature type="region of interest" description="Disordered" evidence="1">
    <location>
        <begin position="423"/>
        <end position="467"/>
    </location>
</feature>
<dbReference type="EMBL" id="CP048209">
    <property type="protein sequence ID" value="QHT60330.1"/>
    <property type="molecule type" value="Genomic_DNA"/>
</dbReference>
<feature type="compositionally biased region" description="Polar residues" evidence="1">
    <location>
        <begin position="32"/>
        <end position="46"/>
    </location>
</feature>
<name>A0A6C0G1B1_9BACL</name>
<reference evidence="3 4" key="1">
    <citation type="submission" date="2020-01" db="EMBL/GenBank/DDBJ databases">
        <title>Paenibacillus sp. nov., isolated from tomato rhizosphere.</title>
        <authorList>
            <person name="Weon H.-Y."/>
            <person name="Lee S.A."/>
        </authorList>
    </citation>
    <scope>NUCLEOTIDE SEQUENCE [LARGE SCALE GENOMIC DNA]</scope>
    <source>
        <strain evidence="3 4">12200R-189</strain>
    </source>
</reference>
<evidence type="ECO:0000313" key="4">
    <source>
        <dbReference type="Proteomes" id="UP000476064"/>
    </source>
</evidence>
<protein>
    <submittedName>
        <fullName evidence="3">Extracellular solute-binding protein</fullName>
    </submittedName>
</protein>
<feature type="region of interest" description="Disordered" evidence="1">
    <location>
        <begin position="29"/>
        <end position="52"/>
    </location>
</feature>
<dbReference type="InterPro" id="IPR050490">
    <property type="entry name" value="Bact_solute-bd_prot1"/>
</dbReference>
<sequence>MSRRKVVILLLSLFTLCAALLVSLTGKPGSPVTPSDDGTPSSQQPQVDHGAAKERKTLSIAVSMDEAEFQYWNKRKDWFELNHANIAIALTNIRGLDPDDARKTASEAGEPFDVMLLDDDRVREFAMQGYLLPVDEIVTGDSAADLLEALTGMVKWNGSLWGVPVDSNPLLNVWSRKLLSAAGVQEPPKTMEAFKALAAALSTEHPGNFSPFNLNTSDPRDLSAWLGLFPGNAAAAAALSPFTASQKEQLRYAAEHNSELLRFNPLLQTEKLMHAFQSQQLLSAVVPWTTYFALTDDERSLLTIGSANGPIVRTDGRSFVLTAETDKAAEAREWIQYMTGSSAELERYRLFGRLPARVSVMTGEFEYNAVADKPPHFLAPMLKETAAAPDPPWRERWIRWESLSSSLGGNSQAFGPGEANALIAQWNGETDGQTKDGAEAPSRQETGNESQARGDEPNEPKNESKGQ</sequence>
<proteinExistence type="predicted"/>
<feature type="signal peptide" evidence="2">
    <location>
        <begin position="1"/>
        <end position="18"/>
    </location>
</feature>
<dbReference type="KEGG" id="plyc:GXP70_10510"/>
<dbReference type="Gene3D" id="3.40.190.10">
    <property type="entry name" value="Periplasmic binding protein-like II"/>
    <property type="match status" value="1"/>
</dbReference>
<dbReference type="Proteomes" id="UP000476064">
    <property type="component" value="Chromosome"/>
</dbReference>
<evidence type="ECO:0000313" key="3">
    <source>
        <dbReference type="EMBL" id="QHT60330.1"/>
    </source>
</evidence>
<feature type="chain" id="PRO_5039641218" evidence="2">
    <location>
        <begin position="19"/>
        <end position="467"/>
    </location>
</feature>
<evidence type="ECO:0000256" key="1">
    <source>
        <dbReference type="SAM" id="MobiDB-lite"/>
    </source>
</evidence>
<dbReference type="RefSeq" id="WP_162356463.1">
    <property type="nucleotide sequence ID" value="NZ_CP048209.1"/>
</dbReference>
<feature type="compositionally biased region" description="Basic and acidic residues" evidence="1">
    <location>
        <begin position="452"/>
        <end position="467"/>
    </location>
</feature>
<keyword evidence="2" id="KW-0732">Signal</keyword>
<dbReference type="PANTHER" id="PTHR43649">
    <property type="entry name" value="ARABINOSE-BINDING PROTEIN-RELATED"/>
    <property type="match status" value="1"/>
</dbReference>
<dbReference type="SUPFAM" id="SSF53850">
    <property type="entry name" value="Periplasmic binding protein-like II"/>
    <property type="match status" value="1"/>
</dbReference>
<dbReference type="Pfam" id="PF13416">
    <property type="entry name" value="SBP_bac_8"/>
    <property type="match status" value="1"/>
</dbReference>
<dbReference type="AlphaFoldDB" id="A0A6C0G1B1"/>